<dbReference type="Proteomes" id="UP000800041">
    <property type="component" value="Unassembled WGS sequence"/>
</dbReference>
<feature type="region of interest" description="Disordered" evidence="1">
    <location>
        <begin position="31"/>
        <end position="74"/>
    </location>
</feature>
<feature type="compositionally biased region" description="Basic and acidic residues" evidence="1">
    <location>
        <begin position="159"/>
        <end position="168"/>
    </location>
</feature>
<feature type="compositionally biased region" description="Polar residues" evidence="1">
    <location>
        <begin position="256"/>
        <end position="281"/>
    </location>
</feature>
<evidence type="ECO:0000313" key="2">
    <source>
        <dbReference type="EMBL" id="KAF1986646.1"/>
    </source>
</evidence>
<evidence type="ECO:0000256" key="1">
    <source>
        <dbReference type="SAM" id="MobiDB-lite"/>
    </source>
</evidence>
<sequence>MSDTRPPKSPPHAFMRTANDEMPVRAFNLDGANSTASSMRPTSIPQRESIASASTVPASLTSKTDSPLISPPIAGVVRPKEDPWRLFALKLQKNQEEERALWREERDLLHASIVEKEDAIRRLSARLSHVANAMMGPDGTYNAPSSRTLSPRRTPMDVLSRKTSDEKKRAYHGVPGISSPAKNGPKASFSFAPPSIAVMESDEVQTSPNSATPDALGNEESLKQSRSSSFRNLSPPPPKNRLHAGHTPGEGGAPLSPTSEVFGNKTPTQATFEDPETQNNTDENKGNPSLDPNAGFEANMEQVDPELRSPLFLASKPENGQDTLEALQHKLEDISDNPKLSKPLVCAAYTDSEIESTADAGESPLTNGTNEHGDRISHGFFDAEQNGHISPPVQSAADVDIPLKLKPSVNFGKAFGRV</sequence>
<accession>A0A6G1H0A2</accession>
<organism evidence="2 3">
    <name type="scientific">Aulographum hederae CBS 113979</name>
    <dbReference type="NCBI Taxonomy" id="1176131"/>
    <lineage>
        <taxon>Eukaryota</taxon>
        <taxon>Fungi</taxon>
        <taxon>Dikarya</taxon>
        <taxon>Ascomycota</taxon>
        <taxon>Pezizomycotina</taxon>
        <taxon>Dothideomycetes</taxon>
        <taxon>Pleosporomycetidae</taxon>
        <taxon>Aulographales</taxon>
        <taxon>Aulographaceae</taxon>
    </lineage>
</organism>
<dbReference type="EMBL" id="ML977156">
    <property type="protein sequence ID" value="KAF1986646.1"/>
    <property type="molecule type" value="Genomic_DNA"/>
</dbReference>
<proteinExistence type="predicted"/>
<reference evidence="2" key="1">
    <citation type="journal article" date="2020" name="Stud. Mycol.">
        <title>101 Dothideomycetes genomes: a test case for predicting lifestyles and emergence of pathogens.</title>
        <authorList>
            <person name="Haridas S."/>
            <person name="Albert R."/>
            <person name="Binder M."/>
            <person name="Bloem J."/>
            <person name="Labutti K."/>
            <person name="Salamov A."/>
            <person name="Andreopoulos B."/>
            <person name="Baker S."/>
            <person name="Barry K."/>
            <person name="Bills G."/>
            <person name="Bluhm B."/>
            <person name="Cannon C."/>
            <person name="Castanera R."/>
            <person name="Culley D."/>
            <person name="Daum C."/>
            <person name="Ezra D."/>
            <person name="Gonzalez J."/>
            <person name="Henrissat B."/>
            <person name="Kuo A."/>
            <person name="Liang C."/>
            <person name="Lipzen A."/>
            <person name="Lutzoni F."/>
            <person name="Magnuson J."/>
            <person name="Mondo S."/>
            <person name="Nolan M."/>
            <person name="Ohm R."/>
            <person name="Pangilinan J."/>
            <person name="Park H.-J."/>
            <person name="Ramirez L."/>
            <person name="Alfaro M."/>
            <person name="Sun H."/>
            <person name="Tritt A."/>
            <person name="Yoshinaga Y."/>
            <person name="Zwiers L.-H."/>
            <person name="Turgeon B."/>
            <person name="Goodwin S."/>
            <person name="Spatafora J."/>
            <person name="Crous P."/>
            <person name="Grigoriev I."/>
        </authorList>
    </citation>
    <scope>NUCLEOTIDE SEQUENCE</scope>
    <source>
        <strain evidence="2">CBS 113979</strain>
    </source>
</reference>
<name>A0A6G1H0A2_9PEZI</name>
<dbReference type="OrthoDB" id="3784117at2759"/>
<evidence type="ECO:0000313" key="3">
    <source>
        <dbReference type="Proteomes" id="UP000800041"/>
    </source>
</evidence>
<gene>
    <name evidence="2" type="ORF">K402DRAFT_84582</name>
</gene>
<protein>
    <submittedName>
        <fullName evidence="2">Uncharacterized protein</fullName>
    </submittedName>
</protein>
<feature type="region of interest" description="Disordered" evidence="1">
    <location>
        <begin position="136"/>
        <end position="319"/>
    </location>
</feature>
<keyword evidence="3" id="KW-1185">Reference proteome</keyword>
<feature type="compositionally biased region" description="Polar residues" evidence="1">
    <location>
        <begin position="142"/>
        <end position="151"/>
    </location>
</feature>
<dbReference type="AlphaFoldDB" id="A0A6G1H0A2"/>
<feature type="compositionally biased region" description="Polar residues" evidence="1">
    <location>
        <begin position="31"/>
        <end position="67"/>
    </location>
</feature>
<feature type="region of interest" description="Disordered" evidence="1">
    <location>
        <begin position="356"/>
        <end position="394"/>
    </location>
</feature>